<name>A0A0M5MKA5_9NOSO</name>
<dbReference type="AlphaFoldDB" id="A0A0M5MKA5"/>
<sequence>MNNQILELPNDCRDLLMVSAADTRDIDGMIIINQASADWLGGKLDTGTYFDTLDHFGIDPYAHVRPVERLAYSQVVTVELFL</sequence>
<proteinExistence type="predicted"/>
<keyword evidence="2" id="KW-1185">Reference proteome</keyword>
<gene>
    <name evidence="1" type="ORF">ACX27_01825</name>
</gene>
<dbReference type="PATRIC" id="fig|224013.5.peg.443"/>
<evidence type="ECO:0000313" key="2">
    <source>
        <dbReference type="Proteomes" id="UP000062645"/>
    </source>
</evidence>
<dbReference type="EMBL" id="CP012036">
    <property type="protein sequence ID" value="ALF51868.1"/>
    <property type="molecule type" value="Genomic_DNA"/>
</dbReference>
<dbReference type="STRING" id="224013.ACX27_01825"/>
<dbReference type="KEGG" id="npz:ACX27_01825"/>
<organism evidence="1 2">
    <name type="scientific">Nostoc piscinale CENA21</name>
    <dbReference type="NCBI Taxonomy" id="224013"/>
    <lineage>
        <taxon>Bacteria</taxon>
        <taxon>Bacillati</taxon>
        <taxon>Cyanobacteriota</taxon>
        <taxon>Cyanophyceae</taxon>
        <taxon>Nostocales</taxon>
        <taxon>Nostocaceae</taxon>
        <taxon>Nostoc</taxon>
    </lineage>
</organism>
<reference evidence="2" key="1">
    <citation type="submission" date="2015-07" db="EMBL/GenBank/DDBJ databases">
        <title>Genome Of Nitrogen-Fixing Cyanobacterium Nostoc piscinale CENA21 From Solimoes/Amazon River Floodplain Sediments And Comparative Genomics To Uncover Biosynthetic Natural Products Potential.</title>
        <authorList>
            <person name="Leao T.F."/>
            <person name="Leao P.N."/>
            <person name="Guimaraes P.I."/>
            <person name="de Melo A.G.C."/>
            <person name="Ramos R.T.J."/>
            <person name="Silva A."/>
            <person name="Fiore M.F."/>
            <person name="Schneider M.P.C."/>
        </authorList>
    </citation>
    <scope>NUCLEOTIDE SEQUENCE [LARGE SCALE GENOMIC DNA]</scope>
    <source>
        <strain evidence="2">CENA21</strain>
    </source>
</reference>
<dbReference type="RefSeq" id="WP_062287636.1">
    <property type="nucleotide sequence ID" value="NZ_CP012036.1"/>
</dbReference>
<protein>
    <submittedName>
        <fullName evidence="1">Uncharacterized protein</fullName>
    </submittedName>
</protein>
<accession>A0A0M5MKA5</accession>
<evidence type="ECO:0000313" key="1">
    <source>
        <dbReference type="EMBL" id="ALF51868.1"/>
    </source>
</evidence>
<reference evidence="1 2" key="2">
    <citation type="journal article" date="2016" name="Genome Announc.">
        <title>Draft Genome Sequence of the N2-Fixing Cyanobacterium Nostoc piscinale CENA21, Isolated from the Brazilian Amazon Floodplain.</title>
        <authorList>
            <person name="Leao T."/>
            <person name="Guimaraes P.I."/>
            <person name="de Melo A.G."/>
            <person name="Ramos R.T."/>
            <person name="Leao P.N."/>
            <person name="Silva A."/>
            <person name="Fiore M.F."/>
            <person name="Schneider M.P."/>
        </authorList>
    </citation>
    <scope>NUCLEOTIDE SEQUENCE [LARGE SCALE GENOMIC DNA]</scope>
    <source>
        <strain evidence="1 2">CENA21</strain>
    </source>
</reference>
<dbReference type="Proteomes" id="UP000062645">
    <property type="component" value="Chromosome"/>
</dbReference>